<dbReference type="GO" id="GO:0005886">
    <property type="term" value="C:plasma membrane"/>
    <property type="evidence" value="ECO:0007669"/>
    <property type="project" value="TreeGrafter"/>
</dbReference>
<sequence>MSEHHYELDSKAAANTAHRGPSGHGETDRRRRASSNYFELDADRRRNKSERSERFSKRLDTMDVSTSSFKGAPQDDEAAVDYCCEFLKAKFGFQEGSVSNQREHVLLLLANGKARCSASDPTDHHLVQLANKLFTNYRSWCKFIHTPAVSYTGNNIPHATPSGNLHMDVMLYFLIWGEAANVRLIPECVCYLYHQMLTMVNADSHGQEQQPEGWYLNQVIHPIWREASNMKRRNALGKPLEHVKIRNYDDINEYFWKPHCLTIAVTKVGQELTDNHGKTFYEHRSLFTMILNYYRIFQFNMMFLVLLTVLAFAVTISPGGGQGGLSQFEYLGDVVAPFTTRDLKLAIVAIPFSLSLMAFAKCVLEMCHGWHLLVSKESSTTSSRSFSYGMALGARILWNGGFAGLFGLMIYVPLNEARDTALLDKLYPLCGAYILPGFMVLVTQAFAPQLINGTFASKFVREGESCYVGQDMTPPFLYKLKYMAFWILLWFLEGVSSYYILVRPLILPTLSIYDMQLDYQNSLVSFHNLGILVALWLPVVCIFNYSTQIFFTILQALLGGFQGILMKTGEIRGAKEMTKAFRVAPQLFDQKVVTLLARSSDAPTSSMESVRMSTVAAAYESQMMLRFVVVWNEIVNSFREGDLLDDKEAAILQYDIRSTGEVFEPVFLSAGKLAEAMGLAMKLAKEGKSESQLRVALVENDCLSANRSFFTASMYVMNALFGTDDADVVDGFRTIEEISANGGFLKSFNVRELAALRLAAVELLEEILDLPDPDVPSPHVPNSQVHAMGVIRNFVAKMEVFLSSVQSFCVDPALQRKFSNSKFCSSANGYMFAARGLVNMFSSDTAMGAATRACLLLSLDRSEAMPRTMEAQRRLGFFMKSLVMDIPQLRSIKEMRSFSVVTPFYAETVLFSLKALNDPLVNHPIFQQVEEDGKNLTILKYLTKIHQEEWDNFLERVDVSSAEEAQKNFPEEIRLWASYRGQTLARTVQGMMMYEDAIKILHWLEIGSSPDKTAEQKQMQLQDMVRLKFSYICACQVYGKHRVEGKAQAADIDYLLREYPNLRVAYVDMVEHENGDVSFDTVLIKSEADEIVEVYRYALPGDPILGEGKPENQNNAISFTRGEFVQTIDMNQQHYFEECLKMPQLLCTADLHPSKKPVSIIGMREHIFTGNASSLAKFKTWQELVFVTLSQRVLADPLYVRMHYGHPDVFDKVLAITRGGVSKASKGINLSEDVFAGFNCTLRGGVITHVEFMQCGKGRDVALSQISMFEGKLANGAGETSLAREAHRMGQFMDFFRLNSMFYSHTGFYYATWMTIVTTFVYMYCKVYIALSGVQTQIVYSINSTEIIMENSEAYGFDARVFEDMDSVYNTQYYIQAGLFLSLPLICVYFAEMGLRRGLIQFLEMVFTLGPAFFIFQLGTTMHFFDNNLLHGEAQYKATGRGFKITRETFVLLYKAYAPSHYRKAMELIGLCLVYLTFGEFAICDISVAGDENSFAFDYCDTSQSFGVQTFAIWVIAVVWLVAPYIFNTDGLDWEKTKADVTTWAKWMYATEDYQDKDEVMIGGWIGWWKGELSLYHNTRPIARVTVILRECRHFVLMWYVVALEWEILTVGIVFASAVMTILALGLLGAMGGAFRSVRSSLRAIMYFTVLVFAVIAFFIVTMAVFDLNLRRTLSLFFGYMAALYGLNEASRMYSFATSSIATVEMFQQLAFFFDFVFSIAMILPLLVMSAIPFLNIVQTRMMYNKGFSEVVSASSQYAFSLAAFMGMLGGIGCGWLFHLFTMLESTAGFLSYVTTYDLLDGNVGDGMVTYAFYYACISQGDSTFSLDVA</sequence>
<dbReference type="GO" id="GO:0006075">
    <property type="term" value="P:(1-&gt;3)-beta-D-glucan biosynthetic process"/>
    <property type="evidence" value="ECO:0007669"/>
    <property type="project" value="InterPro"/>
</dbReference>
<feature type="transmembrane region" description="Helical" evidence="11">
    <location>
        <begin position="523"/>
        <end position="543"/>
    </location>
</feature>
<dbReference type="RefSeq" id="XP_067819297.1">
    <property type="nucleotide sequence ID" value="XM_067959386.1"/>
</dbReference>
<evidence type="ECO:0000256" key="8">
    <source>
        <dbReference type="ARBA" id="ARBA00023136"/>
    </source>
</evidence>
<keyword evidence="6 11" id="KW-0812">Transmembrane</keyword>
<keyword evidence="14" id="KW-1185">Reference proteome</keyword>
<dbReference type="KEGG" id="blac:94345057"/>
<dbReference type="GO" id="GO:0003843">
    <property type="term" value="F:1,3-beta-D-glucan synthase activity"/>
    <property type="evidence" value="ECO:0007669"/>
    <property type="project" value="UniProtKB-EC"/>
</dbReference>
<feature type="region of interest" description="Disordered" evidence="10">
    <location>
        <begin position="1"/>
        <end position="57"/>
    </location>
</feature>
<dbReference type="InterPro" id="IPR026899">
    <property type="entry name" value="FKS1-like_dom1"/>
</dbReference>
<dbReference type="GO" id="GO:0000148">
    <property type="term" value="C:1,3-beta-D-glucan synthase complex"/>
    <property type="evidence" value="ECO:0007669"/>
    <property type="project" value="InterPro"/>
</dbReference>
<comment type="similarity">
    <text evidence="2">Belongs to the glycosyltransferase 48 family.</text>
</comment>
<feature type="transmembrane region" description="Helical" evidence="11">
    <location>
        <begin position="293"/>
        <end position="316"/>
    </location>
</feature>
<evidence type="ECO:0000256" key="3">
    <source>
        <dbReference type="ARBA" id="ARBA00012589"/>
    </source>
</evidence>
<feature type="transmembrane region" description="Helical" evidence="11">
    <location>
        <begin position="1758"/>
        <end position="1778"/>
    </location>
</feature>
<evidence type="ECO:0000256" key="2">
    <source>
        <dbReference type="ARBA" id="ARBA00009040"/>
    </source>
</evidence>
<feature type="compositionally biased region" description="Basic and acidic residues" evidence="10">
    <location>
        <begin position="1"/>
        <end position="10"/>
    </location>
</feature>
<dbReference type="PANTHER" id="PTHR12741">
    <property type="entry name" value="LYST-INTERACTING PROTEIN LIP5 DOPAMINE RESPONSIVE PROTEIN DRG-1"/>
    <property type="match status" value="1"/>
</dbReference>
<dbReference type="PANTHER" id="PTHR12741:SF48">
    <property type="entry name" value="1,3-BETA-GLUCAN SYNTHASE COMPONENT FKS1-RELATED"/>
    <property type="match status" value="1"/>
</dbReference>
<keyword evidence="4" id="KW-0328">Glycosyltransferase</keyword>
<feature type="transmembrane region" description="Helical" evidence="11">
    <location>
        <begin position="1608"/>
        <end position="1632"/>
    </location>
</feature>
<evidence type="ECO:0000256" key="9">
    <source>
        <dbReference type="ARBA" id="ARBA00047777"/>
    </source>
</evidence>
<evidence type="ECO:0000259" key="12">
    <source>
        <dbReference type="SMART" id="SM01205"/>
    </source>
</evidence>
<comment type="subcellular location">
    <subcellularLocation>
        <location evidence="1">Membrane</location>
        <topology evidence="1">Multi-pass membrane protein</topology>
    </subcellularLocation>
</comment>
<feature type="transmembrane region" description="Helical" evidence="11">
    <location>
        <begin position="1710"/>
        <end position="1738"/>
    </location>
</feature>
<name>A0A976FN22_BRELC</name>
<evidence type="ECO:0000313" key="14">
    <source>
        <dbReference type="Proteomes" id="UP000294530"/>
    </source>
</evidence>
<keyword evidence="8 11" id="KW-0472">Membrane</keyword>
<evidence type="ECO:0000256" key="6">
    <source>
        <dbReference type="ARBA" id="ARBA00022692"/>
    </source>
</evidence>
<feature type="transmembrane region" description="Helical" evidence="11">
    <location>
        <begin position="1468"/>
        <end position="1488"/>
    </location>
</feature>
<feature type="transmembrane region" description="Helical" evidence="11">
    <location>
        <begin position="396"/>
        <end position="414"/>
    </location>
</feature>
<keyword evidence="7 11" id="KW-1133">Transmembrane helix</keyword>
<reference evidence="13 14" key="1">
    <citation type="journal article" date="2021" name="Genome Biol.">
        <title>AFLAP: assembly-free linkage analysis pipeline using k-mers from genome sequencing data.</title>
        <authorList>
            <person name="Fletcher K."/>
            <person name="Zhang L."/>
            <person name="Gil J."/>
            <person name="Han R."/>
            <person name="Cavanaugh K."/>
            <person name="Michelmore R."/>
        </authorList>
    </citation>
    <scope>NUCLEOTIDE SEQUENCE [LARGE SCALE GENOMIC DNA]</scope>
    <source>
        <strain evidence="13 14">SF5</strain>
    </source>
</reference>
<dbReference type="InterPro" id="IPR003440">
    <property type="entry name" value="Glyco_trans_48_dom"/>
</dbReference>
<comment type="caution">
    <text evidence="13">The sequence shown here is derived from an EMBL/GenBank/DDBJ whole genome shotgun (WGS) entry which is preliminary data.</text>
</comment>
<feature type="domain" description="1,3-beta-glucan synthase component FKS1-like" evidence="12">
    <location>
        <begin position="163"/>
        <end position="269"/>
    </location>
</feature>
<dbReference type="Proteomes" id="UP000294530">
    <property type="component" value="Unassembled WGS sequence"/>
</dbReference>
<accession>A0A976FN22</accession>
<protein>
    <recommendedName>
        <fullName evidence="3">1,3-beta-glucan synthase</fullName>
        <ecNumber evidence="3">2.4.1.34</ecNumber>
    </recommendedName>
</protein>
<feature type="transmembrane region" description="Helical" evidence="11">
    <location>
        <begin position="1672"/>
        <end position="1690"/>
    </location>
</feature>
<feature type="transmembrane region" description="Helical" evidence="11">
    <location>
        <begin position="1373"/>
        <end position="1391"/>
    </location>
</feature>
<feature type="transmembrane region" description="Helical" evidence="11">
    <location>
        <begin position="1403"/>
        <end position="1425"/>
    </location>
</feature>
<dbReference type="EMBL" id="SHOA02000007">
    <property type="protein sequence ID" value="TDH69798.1"/>
    <property type="molecule type" value="Genomic_DNA"/>
</dbReference>
<dbReference type="SMART" id="SM01205">
    <property type="entry name" value="FKS1_dom1"/>
    <property type="match status" value="1"/>
</dbReference>
<feature type="transmembrane region" description="Helical" evidence="11">
    <location>
        <begin position="426"/>
        <end position="447"/>
    </location>
</feature>
<evidence type="ECO:0000256" key="11">
    <source>
        <dbReference type="SAM" id="Phobius"/>
    </source>
</evidence>
<dbReference type="OrthoDB" id="1880850at2759"/>
<dbReference type="GeneID" id="94345057"/>
<evidence type="ECO:0000256" key="7">
    <source>
        <dbReference type="ARBA" id="ARBA00022989"/>
    </source>
</evidence>
<feature type="transmembrane region" description="Helical" evidence="11">
    <location>
        <begin position="1508"/>
        <end position="1527"/>
    </location>
</feature>
<feature type="transmembrane region" description="Helical" evidence="11">
    <location>
        <begin position="482"/>
        <end position="502"/>
    </location>
</feature>
<dbReference type="Pfam" id="PF02364">
    <property type="entry name" value="Glucan_synthase"/>
    <property type="match status" value="1"/>
</dbReference>
<dbReference type="EC" id="2.4.1.34" evidence="3"/>
<dbReference type="Pfam" id="PF14288">
    <property type="entry name" value="FKS1_dom1"/>
    <property type="match status" value="1"/>
</dbReference>
<evidence type="ECO:0000256" key="4">
    <source>
        <dbReference type="ARBA" id="ARBA00022676"/>
    </source>
</evidence>
<gene>
    <name evidence="13" type="ORF">CCR75_001282</name>
</gene>
<keyword evidence="5" id="KW-0808">Transferase</keyword>
<evidence type="ECO:0000256" key="5">
    <source>
        <dbReference type="ARBA" id="ARBA00022679"/>
    </source>
</evidence>
<feature type="transmembrane region" description="Helical" evidence="11">
    <location>
        <begin position="1307"/>
        <end position="1331"/>
    </location>
</feature>
<feature type="transmembrane region" description="Helical" evidence="11">
    <location>
        <begin position="1644"/>
        <end position="1666"/>
    </location>
</feature>
<organism evidence="13 14">
    <name type="scientific">Bremia lactucae</name>
    <name type="common">Lettuce downy mildew</name>
    <dbReference type="NCBI Taxonomy" id="4779"/>
    <lineage>
        <taxon>Eukaryota</taxon>
        <taxon>Sar</taxon>
        <taxon>Stramenopiles</taxon>
        <taxon>Oomycota</taxon>
        <taxon>Peronosporomycetes</taxon>
        <taxon>Peronosporales</taxon>
        <taxon>Peronosporaceae</taxon>
        <taxon>Bremia</taxon>
    </lineage>
</organism>
<feature type="compositionally biased region" description="Basic and acidic residues" evidence="10">
    <location>
        <begin position="41"/>
        <end position="57"/>
    </location>
</feature>
<comment type="catalytic activity">
    <reaction evidence="9">
        <text>[(1-&gt;3)-beta-D-glucosyl](n) + UDP-alpha-D-glucose = [(1-&gt;3)-beta-D-glucosyl](n+1) + UDP + H(+)</text>
        <dbReference type="Rhea" id="RHEA:21476"/>
        <dbReference type="Rhea" id="RHEA-COMP:11146"/>
        <dbReference type="Rhea" id="RHEA-COMP:14303"/>
        <dbReference type="ChEBI" id="CHEBI:15378"/>
        <dbReference type="ChEBI" id="CHEBI:37671"/>
        <dbReference type="ChEBI" id="CHEBI:58223"/>
        <dbReference type="ChEBI" id="CHEBI:58885"/>
        <dbReference type="EC" id="2.4.1.34"/>
    </reaction>
</comment>
<evidence type="ECO:0000313" key="13">
    <source>
        <dbReference type="EMBL" id="TDH69798.1"/>
    </source>
</evidence>
<evidence type="ECO:0000256" key="10">
    <source>
        <dbReference type="SAM" id="MobiDB-lite"/>
    </source>
</evidence>
<evidence type="ECO:0000256" key="1">
    <source>
        <dbReference type="ARBA" id="ARBA00004141"/>
    </source>
</evidence>
<proteinExistence type="inferred from homology"/>